<proteinExistence type="predicted"/>
<protein>
    <submittedName>
        <fullName evidence="1">Uncharacterized protein</fullName>
    </submittedName>
</protein>
<accession>A0A0E9U2A0</accession>
<dbReference type="EMBL" id="GBXM01048725">
    <property type="protein sequence ID" value="JAH59852.1"/>
    <property type="molecule type" value="Transcribed_RNA"/>
</dbReference>
<reference evidence="1" key="2">
    <citation type="journal article" date="2015" name="Fish Shellfish Immunol.">
        <title>Early steps in the European eel (Anguilla anguilla)-Vibrio vulnificus interaction in the gills: Role of the RtxA13 toxin.</title>
        <authorList>
            <person name="Callol A."/>
            <person name="Pajuelo D."/>
            <person name="Ebbesson L."/>
            <person name="Teles M."/>
            <person name="MacKenzie S."/>
            <person name="Amaro C."/>
        </authorList>
    </citation>
    <scope>NUCLEOTIDE SEQUENCE</scope>
</reference>
<evidence type="ECO:0000313" key="1">
    <source>
        <dbReference type="EMBL" id="JAH59852.1"/>
    </source>
</evidence>
<organism evidence="1">
    <name type="scientific">Anguilla anguilla</name>
    <name type="common">European freshwater eel</name>
    <name type="synonym">Muraena anguilla</name>
    <dbReference type="NCBI Taxonomy" id="7936"/>
    <lineage>
        <taxon>Eukaryota</taxon>
        <taxon>Metazoa</taxon>
        <taxon>Chordata</taxon>
        <taxon>Craniata</taxon>
        <taxon>Vertebrata</taxon>
        <taxon>Euteleostomi</taxon>
        <taxon>Actinopterygii</taxon>
        <taxon>Neopterygii</taxon>
        <taxon>Teleostei</taxon>
        <taxon>Anguilliformes</taxon>
        <taxon>Anguillidae</taxon>
        <taxon>Anguilla</taxon>
    </lineage>
</organism>
<reference evidence="1" key="1">
    <citation type="submission" date="2014-11" db="EMBL/GenBank/DDBJ databases">
        <authorList>
            <person name="Amaro Gonzalez C."/>
        </authorList>
    </citation>
    <scope>NUCLEOTIDE SEQUENCE</scope>
</reference>
<dbReference type="AlphaFoldDB" id="A0A0E9U2A0"/>
<sequence length="35" mass="4277">MLQFFLLCISWITALLIYKKNCLMKVFILNFHSRK</sequence>
<name>A0A0E9U2A0_ANGAN</name>